<keyword evidence="3" id="KW-1185">Reference proteome</keyword>
<gene>
    <name evidence="2" type="ORF">H6X83_06025</name>
</gene>
<dbReference type="InterPro" id="IPR036527">
    <property type="entry name" value="SCP2_sterol-bd_dom_sf"/>
</dbReference>
<organism evidence="2 3">
    <name type="scientific">Caproicibacterium amylolyticum</name>
    <dbReference type="NCBI Taxonomy" id="2766537"/>
    <lineage>
        <taxon>Bacteria</taxon>
        <taxon>Bacillati</taxon>
        <taxon>Bacillota</taxon>
        <taxon>Clostridia</taxon>
        <taxon>Eubacteriales</taxon>
        <taxon>Oscillospiraceae</taxon>
        <taxon>Caproicibacterium</taxon>
    </lineage>
</organism>
<dbReference type="Pfam" id="PF02036">
    <property type="entry name" value="SCP2"/>
    <property type="match status" value="1"/>
</dbReference>
<dbReference type="Gene3D" id="3.30.1050.10">
    <property type="entry name" value="SCP2 sterol-binding domain"/>
    <property type="match status" value="1"/>
</dbReference>
<dbReference type="RefSeq" id="WP_212508226.1">
    <property type="nucleotide sequence ID" value="NZ_CP060696.1"/>
</dbReference>
<protein>
    <submittedName>
        <fullName evidence="2">SCP2 sterol-binding domain-containing protein</fullName>
    </submittedName>
</protein>
<evidence type="ECO:0000313" key="3">
    <source>
        <dbReference type="Proteomes" id="UP000516046"/>
    </source>
</evidence>
<dbReference type="Proteomes" id="UP000516046">
    <property type="component" value="Chromosome"/>
</dbReference>
<feature type="domain" description="SCP2" evidence="1">
    <location>
        <begin position="17"/>
        <end position="108"/>
    </location>
</feature>
<reference evidence="2 3" key="1">
    <citation type="submission" date="2020-08" db="EMBL/GenBank/DDBJ databases">
        <authorList>
            <person name="Ren C."/>
            <person name="Gu Y."/>
            <person name="Xu Y."/>
        </authorList>
    </citation>
    <scope>NUCLEOTIDE SEQUENCE [LARGE SCALE GENOMIC DNA]</scope>
    <source>
        <strain evidence="2 3">LBM18003</strain>
    </source>
</reference>
<name>A0A7G9WKE5_9FIRM</name>
<sequence length="108" mass="11850">MAFQDTYQLIHEKMVGKAARTDLSKIGNLTVEVLLTGEGGGAFYASVKNGEFLMEPTACLKKDLSVQISAEDFLDIVNRRLNPMTALAHGKIKTKGNLTKVLQLKKLL</sequence>
<evidence type="ECO:0000313" key="2">
    <source>
        <dbReference type="EMBL" id="QNO19157.1"/>
    </source>
</evidence>
<dbReference type="SUPFAM" id="SSF55718">
    <property type="entry name" value="SCP-like"/>
    <property type="match status" value="1"/>
</dbReference>
<dbReference type="AlphaFoldDB" id="A0A7G9WKE5"/>
<proteinExistence type="predicted"/>
<dbReference type="EMBL" id="CP060696">
    <property type="protein sequence ID" value="QNO19157.1"/>
    <property type="molecule type" value="Genomic_DNA"/>
</dbReference>
<evidence type="ECO:0000259" key="1">
    <source>
        <dbReference type="Pfam" id="PF02036"/>
    </source>
</evidence>
<accession>A0A7G9WKE5</accession>
<dbReference type="InterPro" id="IPR003033">
    <property type="entry name" value="SCP2_sterol-bd_dom"/>
</dbReference>
<dbReference type="KEGG" id="caml:H6X83_06025"/>